<name>A0A0F9QYX0_9ZZZZ</name>
<gene>
    <name evidence="1" type="ORF">LCGC14_1037710</name>
</gene>
<proteinExistence type="predicted"/>
<organism evidence="1">
    <name type="scientific">marine sediment metagenome</name>
    <dbReference type="NCBI Taxonomy" id="412755"/>
    <lineage>
        <taxon>unclassified sequences</taxon>
        <taxon>metagenomes</taxon>
        <taxon>ecological metagenomes</taxon>
    </lineage>
</organism>
<accession>A0A0F9QYX0</accession>
<reference evidence="1" key="1">
    <citation type="journal article" date="2015" name="Nature">
        <title>Complex archaea that bridge the gap between prokaryotes and eukaryotes.</title>
        <authorList>
            <person name="Spang A."/>
            <person name="Saw J.H."/>
            <person name="Jorgensen S.L."/>
            <person name="Zaremba-Niedzwiedzka K."/>
            <person name="Martijn J."/>
            <person name="Lind A.E."/>
            <person name="van Eijk R."/>
            <person name="Schleper C."/>
            <person name="Guy L."/>
            <person name="Ettema T.J."/>
        </authorList>
    </citation>
    <scope>NUCLEOTIDE SEQUENCE</scope>
</reference>
<dbReference type="EMBL" id="LAZR01004254">
    <property type="protein sequence ID" value="KKN10333.1"/>
    <property type="molecule type" value="Genomic_DNA"/>
</dbReference>
<comment type="caution">
    <text evidence="1">The sequence shown here is derived from an EMBL/GenBank/DDBJ whole genome shotgun (WGS) entry which is preliminary data.</text>
</comment>
<protein>
    <submittedName>
        <fullName evidence="1">Uncharacterized protein</fullName>
    </submittedName>
</protein>
<evidence type="ECO:0000313" key="1">
    <source>
        <dbReference type="EMBL" id="KKN10333.1"/>
    </source>
</evidence>
<dbReference type="AlphaFoldDB" id="A0A0F9QYX0"/>
<sequence>MSTINPIIESPKHPKAHPLEVPQYVLDSRQDTPQKSVIPSDEQINKAKAPKRAKCTNKAIRSSKITPEQFNSFIDQSYGNPSGVQNPGIKPQYWRQLRSVAERTMKKLRYILKYVPKEEQIVLNELIELKKKELEVIFNYIKRR</sequence>